<feature type="transmembrane region" description="Helical" evidence="6">
    <location>
        <begin position="91"/>
        <end position="108"/>
    </location>
</feature>
<dbReference type="Proteomes" id="UP000700596">
    <property type="component" value="Unassembled WGS sequence"/>
</dbReference>
<keyword evidence="8" id="KW-1185">Reference proteome</keyword>
<dbReference type="OrthoDB" id="5086884at2759"/>
<comment type="subcellular location">
    <subcellularLocation>
        <location evidence="1">Membrane</location>
        <topology evidence="1">Multi-pass membrane protein</topology>
    </subcellularLocation>
</comment>
<evidence type="ECO:0000313" key="7">
    <source>
        <dbReference type="EMBL" id="KAH7122339.1"/>
    </source>
</evidence>
<dbReference type="SUPFAM" id="SSF103473">
    <property type="entry name" value="MFS general substrate transporter"/>
    <property type="match status" value="1"/>
</dbReference>
<gene>
    <name evidence="7" type="ORF">B0J11DRAFT_507332</name>
</gene>
<evidence type="ECO:0000256" key="1">
    <source>
        <dbReference type="ARBA" id="ARBA00004141"/>
    </source>
</evidence>
<feature type="transmembrane region" description="Helical" evidence="6">
    <location>
        <begin position="63"/>
        <end position="85"/>
    </location>
</feature>
<feature type="transmembrane region" description="Helical" evidence="6">
    <location>
        <begin position="120"/>
        <end position="143"/>
    </location>
</feature>
<evidence type="ECO:0000256" key="5">
    <source>
        <dbReference type="ARBA" id="ARBA00023136"/>
    </source>
</evidence>
<dbReference type="InterPro" id="IPR036259">
    <property type="entry name" value="MFS_trans_sf"/>
</dbReference>
<dbReference type="InterPro" id="IPR050930">
    <property type="entry name" value="MFS_Vesicular_Transporter"/>
</dbReference>
<dbReference type="EMBL" id="JAGMWT010000009">
    <property type="protein sequence ID" value="KAH7122339.1"/>
    <property type="molecule type" value="Genomic_DNA"/>
</dbReference>
<dbReference type="PANTHER" id="PTHR23506">
    <property type="entry name" value="GH10249P"/>
    <property type="match status" value="1"/>
</dbReference>
<evidence type="ECO:0000256" key="2">
    <source>
        <dbReference type="ARBA" id="ARBA00022448"/>
    </source>
</evidence>
<dbReference type="GO" id="GO:0016020">
    <property type="term" value="C:membrane"/>
    <property type="evidence" value="ECO:0007669"/>
    <property type="project" value="UniProtKB-SubCell"/>
</dbReference>
<keyword evidence="3 6" id="KW-0812">Transmembrane</keyword>
<name>A0A9P9DNW3_9PLEO</name>
<dbReference type="AlphaFoldDB" id="A0A9P9DNW3"/>
<feature type="transmembrane region" description="Helical" evidence="6">
    <location>
        <begin position="328"/>
        <end position="352"/>
    </location>
</feature>
<sequence>MIALRSSRTMFSSDAYAIIVVTSAVFTILPFIPQLLEGRLGLPHSQVLAGYLSDRFRSKKTPFLLGLVSMMVSSPLLFLSTHIAGVITARAFQGISAAFVWVSGLAFLTSHIDASNIGTAMSWITIGGATGELVGPLVGGVLYEEAGHFSVMALVLAILGVDIGLRMLLTDKPQMEGHGPEPVDDEIRPLLVDNENTNGYRGVKASSITNAESSQVPGTKRWAILEDKDLLNLCASFFAATVTGIMRFALEATLVVFVQSCFGWSASASGSIIFALLAPAIIAPVVSRMTEKYSPRWMSVGVFFFISALLVVLGFLTHPTKSVEVAFIFVIIGIGIGLATLTTAHTVAFSMAARSREERAKRENRATTSTGQSFGALNVAWAVDCISKISRR</sequence>
<reference evidence="7" key="1">
    <citation type="journal article" date="2021" name="Nat. Commun.">
        <title>Genetic determinants of endophytism in the Arabidopsis root mycobiome.</title>
        <authorList>
            <person name="Mesny F."/>
            <person name="Miyauchi S."/>
            <person name="Thiergart T."/>
            <person name="Pickel B."/>
            <person name="Atanasova L."/>
            <person name="Karlsson M."/>
            <person name="Huettel B."/>
            <person name="Barry K.W."/>
            <person name="Haridas S."/>
            <person name="Chen C."/>
            <person name="Bauer D."/>
            <person name="Andreopoulos W."/>
            <person name="Pangilinan J."/>
            <person name="LaButti K."/>
            <person name="Riley R."/>
            <person name="Lipzen A."/>
            <person name="Clum A."/>
            <person name="Drula E."/>
            <person name="Henrissat B."/>
            <person name="Kohler A."/>
            <person name="Grigoriev I.V."/>
            <person name="Martin F.M."/>
            <person name="Hacquard S."/>
        </authorList>
    </citation>
    <scope>NUCLEOTIDE SEQUENCE</scope>
    <source>
        <strain evidence="7">MPI-CAGE-CH-0243</strain>
    </source>
</reference>
<evidence type="ECO:0000256" key="6">
    <source>
        <dbReference type="SAM" id="Phobius"/>
    </source>
</evidence>
<keyword evidence="5 6" id="KW-0472">Membrane</keyword>
<dbReference type="Gene3D" id="1.20.1250.20">
    <property type="entry name" value="MFS general substrate transporter like domains"/>
    <property type="match status" value="1"/>
</dbReference>
<keyword evidence="4 6" id="KW-1133">Transmembrane helix</keyword>
<feature type="transmembrane region" description="Helical" evidence="6">
    <location>
        <begin position="230"/>
        <end position="250"/>
    </location>
</feature>
<feature type="transmembrane region" description="Helical" evidence="6">
    <location>
        <begin position="262"/>
        <end position="285"/>
    </location>
</feature>
<feature type="transmembrane region" description="Helical" evidence="6">
    <location>
        <begin position="149"/>
        <end position="169"/>
    </location>
</feature>
<accession>A0A9P9DNW3</accession>
<protein>
    <submittedName>
        <fullName evidence="7">Major facilitator superfamily domain-containing protein</fullName>
    </submittedName>
</protein>
<evidence type="ECO:0000313" key="8">
    <source>
        <dbReference type="Proteomes" id="UP000700596"/>
    </source>
</evidence>
<dbReference type="Pfam" id="PF07690">
    <property type="entry name" value="MFS_1"/>
    <property type="match status" value="1"/>
</dbReference>
<keyword evidence="2" id="KW-0813">Transport</keyword>
<comment type="caution">
    <text evidence="7">The sequence shown here is derived from an EMBL/GenBank/DDBJ whole genome shotgun (WGS) entry which is preliminary data.</text>
</comment>
<proteinExistence type="predicted"/>
<dbReference type="GO" id="GO:0022857">
    <property type="term" value="F:transmembrane transporter activity"/>
    <property type="evidence" value="ECO:0007669"/>
    <property type="project" value="InterPro"/>
</dbReference>
<evidence type="ECO:0000256" key="3">
    <source>
        <dbReference type="ARBA" id="ARBA00022692"/>
    </source>
</evidence>
<evidence type="ECO:0000256" key="4">
    <source>
        <dbReference type="ARBA" id="ARBA00022989"/>
    </source>
</evidence>
<organism evidence="7 8">
    <name type="scientific">Dendryphion nanum</name>
    <dbReference type="NCBI Taxonomy" id="256645"/>
    <lineage>
        <taxon>Eukaryota</taxon>
        <taxon>Fungi</taxon>
        <taxon>Dikarya</taxon>
        <taxon>Ascomycota</taxon>
        <taxon>Pezizomycotina</taxon>
        <taxon>Dothideomycetes</taxon>
        <taxon>Pleosporomycetidae</taxon>
        <taxon>Pleosporales</taxon>
        <taxon>Torulaceae</taxon>
        <taxon>Dendryphion</taxon>
    </lineage>
</organism>
<feature type="transmembrane region" description="Helical" evidence="6">
    <location>
        <begin position="297"/>
        <end position="316"/>
    </location>
</feature>
<dbReference type="InterPro" id="IPR011701">
    <property type="entry name" value="MFS"/>
</dbReference>
<dbReference type="PANTHER" id="PTHR23506:SF23">
    <property type="entry name" value="GH10249P"/>
    <property type="match status" value="1"/>
</dbReference>
<feature type="transmembrane region" description="Helical" evidence="6">
    <location>
        <begin position="15"/>
        <end position="36"/>
    </location>
</feature>